<dbReference type="PANTHER" id="PTHR30363:SF44">
    <property type="entry name" value="AGA OPERON TRANSCRIPTIONAL REPRESSOR-RELATED"/>
    <property type="match status" value="1"/>
</dbReference>
<protein>
    <submittedName>
        <fullName evidence="5">DeoR/GlpR transcriptional regulator</fullName>
    </submittedName>
</protein>
<dbReference type="SMART" id="SM00420">
    <property type="entry name" value="HTH_DEOR"/>
    <property type="match status" value="1"/>
</dbReference>
<dbReference type="Gene3D" id="3.40.50.1360">
    <property type="match status" value="1"/>
</dbReference>
<dbReference type="PRINTS" id="PR00037">
    <property type="entry name" value="HTHLACR"/>
</dbReference>
<dbReference type="SUPFAM" id="SSF46785">
    <property type="entry name" value="Winged helix' DNA-binding domain"/>
    <property type="match status" value="1"/>
</dbReference>
<sequence length="269" mass="28624">MIRFWEDRGVSAEVEGRLSAGQRRALIERLVTEQGAVQVEELAASLAVTPSTIRRDLQLLTDQGKLARTYGGAMPATSAEPSLGQRTALASAEKGRIAAWAADQVSIGDTLILDAGTTTGKLACRLRDRAGLTVITNSVMALTELVDADPVQVVSLAGELRHISQGFVGPLAELTLSRVTADKAFLGADGLDSRHGICEASLLQTRLKEQMIAQSREVFILADSSKLGAKPFNAWAPLPATWTLVTDTNADETDLAPFRCLSGVTIITV</sequence>
<dbReference type="InterPro" id="IPR036388">
    <property type="entry name" value="WH-like_DNA-bd_sf"/>
</dbReference>
<evidence type="ECO:0000313" key="5">
    <source>
        <dbReference type="EMBL" id="TDC90847.1"/>
    </source>
</evidence>
<dbReference type="Pfam" id="PF08220">
    <property type="entry name" value="HTH_DeoR"/>
    <property type="match status" value="1"/>
</dbReference>
<dbReference type="InterPro" id="IPR018356">
    <property type="entry name" value="Tscrpt_reg_HTH_DeoR_CS"/>
</dbReference>
<organism evidence="5 6">
    <name type="scientific">Saccharopolyspora aridisoli</name>
    <dbReference type="NCBI Taxonomy" id="2530385"/>
    <lineage>
        <taxon>Bacteria</taxon>
        <taxon>Bacillati</taxon>
        <taxon>Actinomycetota</taxon>
        <taxon>Actinomycetes</taxon>
        <taxon>Pseudonocardiales</taxon>
        <taxon>Pseudonocardiaceae</taxon>
        <taxon>Saccharopolyspora</taxon>
    </lineage>
</organism>
<dbReference type="SUPFAM" id="SSF100950">
    <property type="entry name" value="NagB/RpiA/CoA transferase-like"/>
    <property type="match status" value="1"/>
</dbReference>
<name>A0A4R4UGE9_9PSEU</name>
<evidence type="ECO:0000259" key="4">
    <source>
        <dbReference type="PROSITE" id="PS51000"/>
    </source>
</evidence>
<dbReference type="GO" id="GO:0003700">
    <property type="term" value="F:DNA-binding transcription factor activity"/>
    <property type="evidence" value="ECO:0007669"/>
    <property type="project" value="InterPro"/>
</dbReference>
<dbReference type="PROSITE" id="PS00894">
    <property type="entry name" value="HTH_DEOR_1"/>
    <property type="match status" value="1"/>
</dbReference>
<dbReference type="InterPro" id="IPR050313">
    <property type="entry name" value="Carb_Metab_HTH_regulators"/>
</dbReference>
<evidence type="ECO:0000256" key="2">
    <source>
        <dbReference type="ARBA" id="ARBA00023125"/>
    </source>
</evidence>
<dbReference type="InterPro" id="IPR036390">
    <property type="entry name" value="WH_DNA-bd_sf"/>
</dbReference>
<dbReference type="InterPro" id="IPR014036">
    <property type="entry name" value="DeoR-like_C"/>
</dbReference>
<comment type="caution">
    <text evidence="5">The sequence shown here is derived from an EMBL/GenBank/DDBJ whole genome shotgun (WGS) entry which is preliminary data.</text>
</comment>
<dbReference type="PANTHER" id="PTHR30363">
    <property type="entry name" value="HTH-TYPE TRANSCRIPTIONAL REGULATOR SRLR-RELATED"/>
    <property type="match status" value="1"/>
</dbReference>
<evidence type="ECO:0000313" key="6">
    <source>
        <dbReference type="Proteomes" id="UP000294744"/>
    </source>
</evidence>
<keyword evidence="1" id="KW-0805">Transcription regulation</keyword>
<gene>
    <name evidence="5" type="ORF">E1161_17760</name>
</gene>
<dbReference type="EMBL" id="SMKV01000022">
    <property type="protein sequence ID" value="TDC90847.1"/>
    <property type="molecule type" value="Genomic_DNA"/>
</dbReference>
<dbReference type="InterPro" id="IPR037171">
    <property type="entry name" value="NagB/RpiA_transferase-like"/>
</dbReference>
<dbReference type="PROSITE" id="PS51000">
    <property type="entry name" value="HTH_DEOR_2"/>
    <property type="match status" value="1"/>
</dbReference>
<keyword evidence="3" id="KW-0804">Transcription</keyword>
<evidence type="ECO:0000256" key="1">
    <source>
        <dbReference type="ARBA" id="ARBA00023015"/>
    </source>
</evidence>
<dbReference type="AlphaFoldDB" id="A0A4R4UGE9"/>
<keyword evidence="6" id="KW-1185">Reference proteome</keyword>
<proteinExistence type="predicted"/>
<reference evidence="5 6" key="1">
    <citation type="submission" date="2019-03" db="EMBL/GenBank/DDBJ databases">
        <title>Draft genome sequences of novel Actinobacteria.</title>
        <authorList>
            <person name="Sahin N."/>
            <person name="Ay H."/>
            <person name="Saygin H."/>
        </authorList>
    </citation>
    <scope>NUCLEOTIDE SEQUENCE [LARGE SCALE GENOMIC DNA]</scope>
    <source>
        <strain evidence="5 6">16K404</strain>
    </source>
</reference>
<dbReference type="Pfam" id="PF00455">
    <property type="entry name" value="DeoRC"/>
    <property type="match status" value="1"/>
</dbReference>
<evidence type="ECO:0000256" key="3">
    <source>
        <dbReference type="ARBA" id="ARBA00023163"/>
    </source>
</evidence>
<dbReference type="InterPro" id="IPR001034">
    <property type="entry name" value="DeoR_HTH"/>
</dbReference>
<accession>A0A4R4UGE9</accession>
<dbReference type="OrthoDB" id="7688673at2"/>
<feature type="domain" description="HTH deoR-type" evidence="4">
    <location>
        <begin position="20"/>
        <end position="75"/>
    </location>
</feature>
<dbReference type="GO" id="GO:0003677">
    <property type="term" value="F:DNA binding"/>
    <property type="evidence" value="ECO:0007669"/>
    <property type="project" value="UniProtKB-KW"/>
</dbReference>
<keyword evidence="2" id="KW-0238">DNA-binding</keyword>
<dbReference type="Proteomes" id="UP000294744">
    <property type="component" value="Unassembled WGS sequence"/>
</dbReference>
<dbReference type="SMART" id="SM01134">
    <property type="entry name" value="DeoRC"/>
    <property type="match status" value="1"/>
</dbReference>
<dbReference type="Gene3D" id="1.10.10.10">
    <property type="entry name" value="Winged helix-like DNA-binding domain superfamily/Winged helix DNA-binding domain"/>
    <property type="match status" value="1"/>
</dbReference>